<evidence type="ECO:0000256" key="3">
    <source>
        <dbReference type="ARBA" id="ARBA00022729"/>
    </source>
</evidence>
<keyword evidence="3 5" id="KW-0732">Signal</keyword>
<gene>
    <name evidence="6" type="ORF">B0E33_18710</name>
</gene>
<feature type="signal peptide" evidence="5">
    <location>
        <begin position="1"/>
        <end position="23"/>
    </location>
</feature>
<dbReference type="PANTHER" id="PTHR30061">
    <property type="entry name" value="MALTOSE-BINDING PERIPLASMIC PROTEIN"/>
    <property type="match status" value="1"/>
</dbReference>
<proteinExistence type="inferred from homology"/>
<reference evidence="6 7" key="1">
    <citation type="submission" date="2017-02" db="EMBL/GenBank/DDBJ databases">
        <authorList>
            <person name="Jeong S."/>
        </authorList>
    </citation>
    <scope>NUCLEOTIDE SEQUENCE [LARGE SCALE GENOMIC DNA]</scope>
    <source>
        <strain evidence="6 7">RMAR6-6</strain>
    </source>
</reference>
<dbReference type="RefSeq" id="WP_077292031.1">
    <property type="nucleotide sequence ID" value="NZ_CP019630.1"/>
</dbReference>
<sequence>MTRLPKILACAAATAFMATGAVAADLSIVHGSVGRDQEVLRSQLDKFEAETGNKVTIVSMPESTTDQFGQYKLWLAAQSSDIDVYRLDVIWAPQLAQHFVDLKPHVDDIIEDFVPAAIESQTVDGKLVALPMFLGAPALYYRTDLLEKYGEKVPATWQELTDTAKKIMEEERATGNSDMYGFVFQGAAYEGLTCDAQEWVHSSGGGRIVELDGSIGINNPKAAAALDLAASWVGGIAPEGVLNYKEEDARGVFQSGKAVFMRNWNYAYALAAGDDSAVKGKFGVAVLPAGEGGESTATLGGWHLGVSKYSEHQEEAIKLVRFLNNYENQKERAIVTSRPPTLNAVYTDAEVGEKQEFIPLWKPVVDNALPRPSAATLRKYNEVSAAFWTAAHDTLSGKAPAAKNLAKLEAELKRLRGSRW</sequence>
<keyword evidence="7" id="KW-1185">Reference proteome</keyword>
<evidence type="ECO:0000313" key="7">
    <source>
        <dbReference type="Proteomes" id="UP000188174"/>
    </source>
</evidence>
<feature type="chain" id="PRO_5047238305" evidence="5">
    <location>
        <begin position="24"/>
        <end position="420"/>
    </location>
</feature>
<evidence type="ECO:0000256" key="1">
    <source>
        <dbReference type="ARBA" id="ARBA00008520"/>
    </source>
</evidence>
<evidence type="ECO:0000256" key="4">
    <source>
        <dbReference type="ARBA" id="ARBA00022764"/>
    </source>
</evidence>
<dbReference type="Proteomes" id="UP000188174">
    <property type="component" value="Chromosome"/>
</dbReference>
<evidence type="ECO:0000313" key="6">
    <source>
        <dbReference type="EMBL" id="AQQ05358.1"/>
    </source>
</evidence>
<organism evidence="6 7">
    <name type="scientific">Roseibium algicola</name>
    <dbReference type="NCBI Taxonomy" id="2857014"/>
    <lineage>
        <taxon>Bacteria</taxon>
        <taxon>Pseudomonadati</taxon>
        <taxon>Pseudomonadota</taxon>
        <taxon>Alphaproteobacteria</taxon>
        <taxon>Hyphomicrobiales</taxon>
        <taxon>Stappiaceae</taxon>
        <taxon>Roseibium</taxon>
    </lineage>
</organism>
<dbReference type="InterPro" id="IPR006059">
    <property type="entry name" value="SBP"/>
</dbReference>
<dbReference type="SUPFAM" id="SSF53850">
    <property type="entry name" value="Periplasmic binding protein-like II"/>
    <property type="match status" value="1"/>
</dbReference>
<protein>
    <submittedName>
        <fullName evidence="6">ABC transporter substrate-binding protein</fullName>
    </submittedName>
</protein>
<dbReference type="Gene3D" id="3.40.190.10">
    <property type="entry name" value="Periplasmic binding protein-like II"/>
    <property type="match status" value="2"/>
</dbReference>
<dbReference type="EMBL" id="CP019630">
    <property type="protein sequence ID" value="AQQ05358.1"/>
    <property type="molecule type" value="Genomic_DNA"/>
</dbReference>
<evidence type="ECO:0000256" key="2">
    <source>
        <dbReference type="ARBA" id="ARBA00022448"/>
    </source>
</evidence>
<dbReference type="CDD" id="cd14750">
    <property type="entry name" value="PBP2_TMBP"/>
    <property type="match status" value="1"/>
</dbReference>
<accession>A0ABN4WYM6</accession>
<comment type="similarity">
    <text evidence="1">Belongs to the bacterial solute-binding protein 1 family.</text>
</comment>
<name>A0ABN4WYM6_9HYPH</name>
<keyword evidence="4" id="KW-0574">Periplasm</keyword>
<evidence type="ECO:0000256" key="5">
    <source>
        <dbReference type="SAM" id="SignalP"/>
    </source>
</evidence>
<dbReference type="Pfam" id="PF01547">
    <property type="entry name" value="SBP_bac_1"/>
    <property type="match status" value="1"/>
</dbReference>
<keyword evidence="2" id="KW-0813">Transport</keyword>
<dbReference type="PANTHER" id="PTHR30061:SF50">
    <property type="entry name" value="MALTOSE_MALTODEXTRIN-BINDING PERIPLASMIC PROTEIN"/>
    <property type="match status" value="1"/>
</dbReference>